<protein>
    <submittedName>
        <fullName evidence="1">Uncharacterized protein</fullName>
    </submittedName>
</protein>
<dbReference type="EMBL" id="LNQE01001194">
    <property type="protein sequence ID" value="KUG20430.1"/>
    <property type="molecule type" value="Genomic_DNA"/>
</dbReference>
<organism evidence="1">
    <name type="scientific">hydrocarbon metagenome</name>
    <dbReference type="NCBI Taxonomy" id="938273"/>
    <lineage>
        <taxon>unclassified sequences</taxon>
        <taxon>metagenomes</taxon>
        <taxon>ecological metagenomes</taxon>
    </lineage>
</organism>
<gene>
    <name evidence="1" type="ORF">ASZ90_009837</name>
</gene>
<proteinExistence type="predicted"/>
<evidence type="ECO:0000313" key="1">
    <source>
        <dbReference type="EMBL" id="KUG20430.1"/>
    </source>
</evidence>
<name>A0A0W8FI78_9ZZZZ</name>
<comment type="caution">
    <text evidence="1">The sequence shown here is derived from an EMBL/GenBank/DDBJ whole genome shotgun (WGS) entry which is preliminary data.</text>
</comment>
<sequence>MRIPDLTLLMVKNPYINVLVQRPEMAAIRRPITVQSSPEA</sequence>
<dbReference type="AlphaFoldDB" id="A0A0W8FI78"/>
<reference evidence="1" key="1">
    <citation type="journal article" date="2015" name="Proc. Natl. Acad. Sci. U.S.A.">
        <title>Networks of energetic and metabolic interactions define dynamics in microbial communities.</title>
        <authorList>
            <person name="Embree M."/>
            <person name="Liu J.K."/>
            <person name="Al-Bassam M.M."/>
            <person name="Zengler K."/>
        </authorList>
    </citation>
    <scope>NUCLEOTIDE SEQUENCE</scope>
</reference>
<accession>A0A0W8FI78</accession>